<dbReference type="Gene3D" id="3.40.30.10">
    <property type="entry name" value="Glutaredoxin"/>
    <property type="match status" value="1"/>
</dbReference>
<feature type="domain" description="Thioredoxin" evidence="1">
    <location>
        <begin position="5"/>
        <end position="164"/>
    </location>
</feature>
<dbReference type="InterPro" id="IPR036249">
    <property type="entry name" value="Thioredoxin-like_sf"/>
</dbReference>
<name>A0A1G5QFT0_9RHOB</name>
<reference evidence="2 3" key="1">
    <citation type="submission" date="2016-10" db="EMBL/GenBank/DDBJ databases">
        <authorList>
            <person name="de Groot N.N."/>
        </authorList>
    </citation>
    <scope>NUCLEOTIDE SEQUENCE [LARGE SCALE GENOMIC DNA]</scope>
    <source>
        <strain evidence="2 3">U95</strain>
    </source>
</reference>
<dbReference type="STRING" id="1156985.SAMN04488118_104142"/>
<evidence type="ECO:0000313" key="3">
    <source>
        <dbReference type="Proteomes" id="UP000198767"/>
    </source>
</evidence>
<sequence>MTHKLAAGKAFPAITLPLLGGGQADLATPALGHDWKLIVVYRGKHCPLCTSYLKQLEQLREGYSKIGIDIIAVSTDSETRATEQISEVNPSYPVGYGLTLDQARMLGLYISGVRNGMNVEAPFAEPGFFIVNEDGNLQLVDTSNVPFARPDLQSVLNGLTWLRSQTTKFPVNGSHE</sequence>
<dbReference type="SUPFAM" id="SSF52833">
    <property type="entry name" value="Thioredoxin-like"/>
    <property type="match status" value="1"/>
</dbReference>
<dbReference type="RefSeq" id="WP_090217861.1">
    <property type="nucleotide sequence ID" value="NZ_FMWG01000004.1"/>
</dbReference>
<keyword evidence="3" id="KW-1185">Reference proteome</keyword>
<dbReference type="Proteomes" id="UP000198767">
    <property type="component" value="Unassembled WGS sequence"/>
</dbReference>
<accession>A0A1G5QFT0</accession>
<protein>
    <submittedName>
        <fullName evidence="2">Peroxiredoxin</fullName>
    </submittedName>
</protein>
<organism evidence="2 3">
    <name type="scientific">Epibacterium ulvae</name>
    <dbReference type="NCBI Taxonomy" id="1156985"/>
    <lineage>
        <taxon>Bacteria</taxon>
        <taxon>Pseudomonadati</taxon>
        <taxon>Pseudomonadota</taxon>
        <taxon>Alphaproteobacteria</taxon>
        <taxon>Rhodobacterales</taxon>
        <taxon>Roseobacteraceae</taxon>
        <taxon>Epibacterium</taxon>
    </lineage>
</organism>
<dbReference type="PROSITE" id="PS51352">
    <property type="entry name" value="THIOREDOXIN_2"/>
    <property type="match status" value="1"/>
</dbReference>
<evidence type="ECO:0000259" key="1">
    <source>
        <dbReference type="PROSITE" id="PS51352"/>
    </source>
</evidence>
<evidence type="ECO:0000313" key="2">
    <source>
        <dbReference type="EMBL" id="SCZ60735.1"/>
    </source>
</evidence>
<dbReference type="Pfam" id="PF08534">
    <property type="entry name" value="Redoxin"/>
    <property type="match status" value="1"/>
</dbReference>
<dbReference type="InterPro" id="IPR013740">
    <property type="entry name" value="Redoxin"/>
</dbReference>
<dbReference type="AlphaFoldDB" id="A0A1G5QFT0"/>
<dbReference type="EMBL" id="FMWG01000004">
    <property type="protein sequence ID" value="SCZ60735.1"/>
    <property type="molecule type" value="Genomic_DNA"/>
</dbReference>
<proteinExistence type="predicted"/>
<gene>
    <name evidence="2" type="ORF">SAMN04488118_104142</name>
</gene>
<dbReference type="InterPro" id="IPR013766">
    <property type="entry name" value="Thioredoxin_domain"/>
</dbReference>
<dbReference type="GO" id="GO:0016491">
    <property type="term" value="F:oxidoreductase activity"/>
    <property type="evidence" value="ECO:0007669"/>
    <property type="project" value="InterPro"/>
</dbReference>
<dbReference type="OrthoDB" id="9809746at2"/>